<evidence type="ECO:0000256" key="7">
    <source>
        <dbReference type="ARBA" id="ARBA00023002"/>
    </source>
</evidence>
<dbReference type="InterPro" id="IPR002397">
    <property type="entry name" value="Cyt_P450_B"/>
</dbReference>
<dbReference type="GO" id="GO:0036199">
    <property type="term" value="F:cholest-4-en-3-one 26-monooxygenase activity"/>
    <property type="evidence" value="ECO:0007669"/>
    <property type="project" value="TreeGrafter"/>
</dbReference>
<evidence type="ECO:0000256" key="16">
    <source>
        <dbReference type="ARBA" id="ARBA00082981"/>
    </source>
</evidence>
<dbReference type="PANTHER" id="PTHR46696">
    <property type="entry name" value="P450, PUTATIVE (EUROFUNG)-RELATED"/>
    <property type="match status" value="1"/>
</dbReference>
<dbReference type="InterPro" id="IPR001128">
    <property type="entry name" value="Cyt_P450"/>
</dbReference>
<accession>A0A1A0QJA9</accession>
<dbReference type="PROSITE" id="PS00086">
    <property type="entry name" value="CYTOCHROME_P450"/>
    <property type="match status" value="1"/>
</dbReference>
<reference evidence="20" key="1">
    <citation type="submission" date="2016-06" db="EMBL/GenBank/DDBJ databases">
        <authorList>
            <person name="Sutton G."/>
            <person name="Brinkac L."/>
            <person name="Sanka R."/>
            <person name="Adams M."/>
            <person name="Lau E."/>
            <person name="Mehaffy C."/>
            <person name="Tameris M."/>
            <person name="Hatherill M."/>
            <person name="Hanekom W."/>
            <person name="Mahomed H."/>
            <person name="Mcshane H."/>
        </authorList>
    </citation>
    <scope>NUCLEOTIDE SEQUENCE [LARGE SCALE GENOMIC DNA]</scope>
    <source>
        <strain evidence="20">852002-51209_SCH5440388</strain>
    </source>
</reference>
<evidence type="ECO:0000256" key="18">
    <source>
        <dbReference type="RuleBase" id="RU000461"/>
    </source>
</evidence>
<sequence length="400" mass="45083">MTASATQSVYFDPYDVEINANPYPTFARLREESPLYYNEQYDFYALSRFADVNKGLVDHETFSSARGAIIELIKANIDIPSGALIFEDPPIHTVHRKLLARMFTPRKINALEPKIREFCAQSLDPLVEAGKVDFIKDFGAIMPMRVISALLGIPEDDQEMIRDHGNDQLRTEAGKPMKAAQEGLVDGSIFETYIDWRRDNPSDDIMTDLLNVEFTDEHGVTRKLTREELLIYINVVAGAGNETTTRLIGWAAKVLAEHPDQRRQLAENPALIPQAIEELLRFEPPAPHVARYVTRDVELHGQTVPEGSVMMMLIGAAVRDSRQFPPDGEVFDIHREQRQHLAFSVGTHYCLGSALARLEGRIALEEMLKRFPEWDVDLDSAILSPTSTVRGWDSMPALIP</sequence>
<proteinExistence type="inferred from homology"/>
<keyword evidence="12" id="KW-0753">Steroid metabolism</keyword>
<evidence type="ECO:0000256" key="15">
    <source>
        <dbReference type="ARBA" id="ARBA00079588"/>
    </source>
</evidence>
<keyword evidence="4 18" id="KW-0349">Heme</keyword>
<dbReference type="CDD" id="cd11078">
    <property type="entry name" value="CYP130-like"/>
    <property type="match status" value="1"/>
</dbReference>
<name>A0A1A0QJA9_MYCPR</name>
<evidence type="ECO:0000313" key="20">
    <source>
        <dbReference type="Proteomes" id="UP000093902"/>
    </source>
</evidence>
<keyword evidence="3" id="KW-0153">Cholesterol metabolism</keyword>
<keyword evidence="9 18" id="KW-0503">Monooxygenase</keyword>
<evidence type="ECO:0000256" key="1">
    <source>
        <dbReference type="ARBA" id="ARBA00001971"/>
    </source>
</evidence>
<dbReference type="RefSeq" id="WP_064938283.1">
    <property type="nucleotide sequence ID" value="NZ_LZSO01000051.1"/>
</dbReference>
<dbReference type="Gene3D" id="1.10.630.10">
    <property type="entry name" value="Cytochrome P450"/>
    <property type="match status" value="1"/>
</dbReference>
<dbReference type="Pfam" id="PF00067">
    <property type="entry name" value="p450"/>
    <property type="match status" value="1"/>
</dbReference>
<dbReference type="STRING" id="43304.GCA_001403655_04414"/>
<evidence type="ECO:0000256" key="12">
    <source>
        <dbReference type="ARBA" id="ARBA00023221"/>
    </source>
</evidence>
<comment type="caution">
    <text evidence="19">The sequence shown here is derived from an EMBL/GenBank/DDBJ whole genome shotgun (WGS) entry which is preliminary data.</text>
</comment>
<keyword evidence="5 18" id="KW-0479">Metal-binding</keyword>
<evidence type="ECO:0000256" key="6">
    <source>
        <dbReference type="ARBA" id="ARBA00022963"/>
    </source>
</evidence>
<dbReference type="FunFam" id="1.10.630.10:FF:000018">
    <property type="entry name" value="Cytochrome P450 monooxygenase"/>
    <property type="match status" value="1"/>
</dbReference>
<keyword evidence="7 18" id="KW-0560">Oxidoreductase</keyword>
<evidence type="ECO:0000256" key="3">
    <source>
        <dbReference type="ARBA" id="ARBA00022548"/>
    </source>
</evidence>
<dbReference type="InterPro" id="IPR017972">
    <property type="entry name" value="Cyt_P450_CS"/>
</dbReference>
<evidence type="ECO:0000256" key="14">
    <source>
        <dbReference type="ARBA" id="ARBA00070775"/>
    </source>
</evidence>
<evidence type="ECO:0000256" key="9">
    <source>
        <dbReference type="ARBA" id="ARBA00023033"/>
    </source>
</evidence>
<dbReference type="GO" id="GO:0020037">
    <property type="term" value="F:heme binding"/>
    <property type="evidence" value="ECO:0007669"/>
    <property type="project" value="InterPro"/>
</dbReference>
<comment type="cofactor">
    <cofactor evidence="1">
        <name>heme</name>
        <dbReference type="ChEBI" id="CHEBI:30413"/>
    </cofactor>
</comment>
<evidence type="ECO:0000313" key="19">
    <source>
        <dbReference type="EMBL" id="OBB22003.1"/>
    </source>
</evidence>
<evidence type="ECO:0000256" key="13">
    <source>
        <dbReference type="ARBA" id="ARBA00049645"/>
    </source>
</evidence>
<dbReference type="GO" id="GO:0008395">
    <property type="term" value="F:steroid hydroxylase activity"/>
    <property type="evidence" value="ECO:0007669"/>
    <property type="project" value="TreeGrafter"/>
</dbReference>
<keyword evidence="10" id="KW-0443">Lipid metabolism</keyword>
<comment type="similarity">
    <text evidence="2 18">Belongs to the cytochrome P450 family.</text>
</comment>
<dbReference type="InterPro" id="IPR036396">
    <property type="entry name" value="Cyt_P450_sf"/>
</dbReference>
<gene>
    <name evidence="19" type="ORF">A5792_08245</name>
</gene>
<dbReference type="EMBL" id="LZSO01000051">
    <property type="protein sequence ID" value="OBB22003.1"/>
    <property type="molecule type" value="Genomic_DNA"/>
</dbReference>
<dbReference type="PRINTS" id="PR00359">
    <property type="entry name" value="BP450"/>
</dbReference>
<comment type="pathway">
    <text evidence="13">Steroid metabolism; cholesterol degradation.</text>
</comment>
<evidence type="ECO:0000256" key="8">
    <source>
        <dbReference type="ARBA" id="ARBA00023004"/>
    </source>
</evidence>
<dbReference type="SUPFAM" id="SSF48264">
    <property type="entry name" value="Cytochrome P450"/>
    <property type="match status" value="1"/>
</dbReference>
<dbReference type="OrthoDB" id="4630797at2"/>
<dbReference type="PANTHER" id="PTHR46696:SF4">
    <property type="entry name" value="BIOTIN BIOSYNTHESIS CYTOCHROME P450"/>
    <property type="match status" value="1"/>
</dbReference>
<dbReference type="GO" id="GO:0005506">
    <property type="term" value="F:iron ion binding"/>
    <property type="evidence" value="ECO:0007669"/>
    <property type="project" value="InterPro"/>
</dbReference>
<keyword evidence="6" id="KW-0442">Lipid degradation</keyword>
<protein>
    <recommendedName>
        <fullName evidence="14">Steroid C26-monooxygenase</fullName>
    </recommendedName>
    <alternativeName>
        <fullName evidence="15">Cholest-4-en-3-one C26-monooxygenase</fullName>
    </alternativeName>
    <alternativeName>
        <fullName evidence="17">Cholesterol C26-monooxygenase</fullName>
    </alternativeName>
    <alternativeName>
        <fullName evidence="16">Steroid C27-monooxygenase</fullName>
    </alternativeName>
</protein>
<dbReference type="Proteomes" id="UP000093902">
    <property type="component" value="Unassembled WGS sequence"/>
</dbReference>
<dbReference type="PRINTS" id="PR00385">
    <property type="entry name" value="P450"/>
</dbReference>
<dbReference type="AlphaFoldDB" id="A0A1A0QJA9"/>
<evidence type="ECO:0000256" key="17">
    <source>
        <dbReference type="ARBA" id="ARBA00083909"/>
    </source>
</evidence>
<evidence type="ECO:0000256" key="4">
    <source>
        <dbReference type="ARBA" id="ARBA00022617"/>
    </source>
</evidence>
<dbReference type="GO" id="GO:0006707">
    <property type="term" value="P:cholesterol catabolic process"/>
    <property type="evidence" value="ECO:0007669"/>
    <property type="project" value="TreeGrafter"/>
</dbReference>
<evidence type="ECO:0000256" key="5">
    <source>
        <dbReference type="ARBA" id="ARBA00022723"/>
    </source>
</evidence>
<evidence type="ECO:0000256" key="11">
    <source>
        <dbReference type="ARBA" id="ARBA00023166"/>
    </source>
</evidence>
<organism evidence="19 20">
    <name type="scientific">Mycolicibacterium peregrinum</name>
    <name type="common">Mycobacterium peregrinum</name>
    <dbReference type="NCBI Taxonomy" id="43304"/>
    <lineage>
        <taxon>Bacteria</taxon>
        <taxon>Bacillati</taxon>
        <taxon>Actinomycetota</taxon>
        <taxon>Actinomycetes</taxon>
        <taxon>Mycobacteriales</taxon>
        <taxon>Mycobacteriaceae</taxon>
        <taxon>Mycolicibacterium</taxon>
    </lineage>
</organism>
<keyword evidence="11" id="KW-1207">Sterol metabolism</keyword>
<evidence type="ECO:0000256" key="2">
    <source>
        <dbReference type="ARBA" id="ARBA00010617"/>
    </source>
</evidence>
<keyword evidence="8 18" id="KW-0408">Iron</keyword>
<evidence type="ECO:0000256" key="10">
    <source>
        <dbReference type="ARBA" id="ARBA00023098"/>
    </source>
</evidence>